<gene>
    <name evidence="2" type="primary">orf11</name>
</gene>
<keyword evidence="2" id="KW-0255">Endonuclease</keyword>
<dbReference type="RefSeq" id="YP_009130580.1">
    <property type="nucleotide sequence ID" value="NC_026796.1"/>
</dbReference>
<accession>A0A0D6E288</accession>
<geneLocation type="chloroplast" evidence="2"/>
<sequence length="199" mass="23516">MELTSIEHSIILGTLLGDGFLQKRGQKARLRICHSWKQKEYVDWKYQQLIRLCQRTQKPIFSQRPTGQIYSFSTQSEKILLNYYDLFYNNGLKTIRPSLINSITDPLSLAVWWLDDGNARLDCYSGRLATQAFSLKEHKILQQLLFKNFEIQTNIVKHSIYKKQYYLYIPSRFFSKLVLLIRPYVQLIPTLLYKLGKTP</sequence>
<dbReference type="InterPro" id="IPR004860">
    <property type="entry name" value="LAGLIDADG_dom"/>
</dbReference>
<dbReference type="Gene3D" id="3.10.28.10">
    <property type="entry name" value="Homing endonucleases"/>
    <property type="match status" value="2"/>
</dbReference>
<dbReference type="SUPFAM" id="SSF55608">
    <property type="entry name" value="Homing endonucleases"/>
    <property type="match status" value="1"/>
</dbReference>
<keyword evidence="2" id="KW-0378">Hydrolase</keyword>
<dbReference type="GO" id="GO:0004519">
    <property type="term" value="F:endonuclease activity"/>
    <property type="evidence" value="ECO:0007669"/>
    <property type="project" value="UniProtKB-KW"/>
</dbReference>
<name>A0A0D6E288_TYDEX</name>
<proteinExistence type="predicted"/>
<protein>
    <submittedName>
        <fullName evidence="2">Putative LAGLIDADG homing endonuclease</fullName>
    </submittedName>
</protein>
<feature type="domain" description="Homing endonuclease LAGLIDADG" evidence="1">
    <location>
        <begin position="9"/>
        <end position="173"/>
    </location>
</feature>
<keyword evidence="2" id="KW-0150">Chloroplast</keyword>
<evidence type="ECO:0000313" key="2">
    <source>
        <dbReference type="EMBL" id="CEO91110.1"/>
    </source>
</evidence>
<keyword evidence="2" id="KW-0934">Plastid</keyword>
<dbReference type="EMBL" id="LN810505">
    <property type="protein sequence ID" value="CEO91110.1"/>
    <property type="molecule type" value="Genomic_DNA"/>
</dbReference>
<dbReference type="Pfam" id="PF03161">
    <property type="entry name" value="LAGLIDADG_2"/>
    <property type="match status" value="1"/>
</dbReference>
<dbReference type="InterPro" id="IPR027434">
    <property type="entry name" value="Homing_endonucl"/>
</dbReference>
<evidence type="ECO:0000259" key="1">
    <source>
        <dbReference type="Pfam" id="PF03161"/>
    </source>
</evidence>
<reference evidence="2" key="1">
    <citation type="journal article" date="2015" name="BMC Genomics">
        <title>The chloroplast genomes of Bryopsis plumosa and Tydemania expeditionis (Bryopsidales, Chlorophyta): compact genomes and genes of bacterial origin.</title>
        <authorList>
            <person name="Leliaert F."/>
            <person name="Lopez-Bautista J.M."/>
        </authorList>
    </citation>
    <scope>NUCLEOTIDE SEQUENCE</scope>
    <source>
        <strain evidence="2">FL1151</strain>
    </source>
</reference>
<dbReference type="AlphaFoldDB" id="A0A0D6E288"/>
<organism evidence="2">
    <name type="scientific">Tydemania expeditionis</name>
    <name type="common">Green alga</name>
    <dbReference type="NCBI Taxonomy" id="325645"/>
    <lineage>
        <taxon>Eukaryota</taxon>
        <taxon>Viridiplantae</taxon>
        <taxon>Chlorophyta</taxon>
        <taxon>core chlorophytes</taxon>
        <taxon>Ulvophyceae</taxon>
        <taxon>TCBD clade</taxon>
        <taxon>Bryopsidales</taxon>
        <taxon>Halimedineae</taxon>
        <taxon>Halimedaceae</taxon>
        <taxon>Udoteae</taxon>
        <taxon>Tydemania</taxon>
    </lineage>
</organism>
<dbReference type="GeneID" id="24020517"/>
<keyword evidence="2" id="KW-0540">Nuclease</keyword>